<feature type="domain" description="Condensation" evidence="1">
    <location>
        <begin position="29"/>
        <end position="421"/>
    </location>
</feature>
<sequence>MRETLKASWNQRHRLGQTREDAERGVFNPHHSNLPLTLHGVLDLEALNRAWHALQIRHPVLLSGFDTDAALWHVGAAHPGDMLRLPAAATEEDDLAAVRAAVAEPFDLVDGPVARLVVLPRSSQETYFALVTEHLVSDGWSLNVLIRDLAALYGQETGAPVPELPPIELTFQEFVRRQNTTVASASGRSALSRLAERLDGIGAIPAMPINGFTGATGIRYECRAGLTRRLPKQLCQDLAAAARPLRMTGLNLMHAALHQALFKLSDRPAVATTLSTANRELPGLINTAGWFASKTVLASEPGRYPTASEYLRHFREQVLVTLDDSHLPWPALIDLMYPQALGRQSIVPYVTFNAQPIAMRRSVGEIDFPGLVTSPLKVSVGWHDASIATFWDEDEDGITVAVMHKTDWYTTADVLALWDTVELQLHRWAEELRPSPGVPAPTVRNH</sequence>
<dbReference type="GO" id="GO:0031177">
    <property type="term" value="F:phosphopantetheine binding"/>
    <property type="evidence" value="ECO:0007669"/>
    <property type="project" value="TreeGrafter"/>
</dbReference>
<dbReference type="PANTHER" id="PTHR45527:SF1">
    <property type="entry name" value="FATTY ACID SYNTHASE"/>
    <property type="match status" value="1"/>
</dbReference>
<dbReference type="GO" id="GO:0008610">
    <property type="term" value="P:lipid biosynthetic process"/>
    <property type="evidence" value="ECO:0007669"/>
    <property type="project" value="UniProtKB-ARBA"/>
</dbReference>
<reference evidence="2" key="1">
    <citation type="submission" date="2022-10" db="EMBL/GenBank/DDBJ databases">
        <title>The complete genomes of actinobacterial strains from the NBC collection.</title>
        <authorList>
            <person name="Joergensen T.S."/>
            <person name="Alvarez Arevalo M."/>
            <person name="Sterndorff E.B."/>
            <person name="Faurdal D."/>
            <person name="Vuksanovic O."/>
            <person name="Mourched A.-S."/>
            <person name="Charusanti P."/>
            <person name="Shaw S."/>
            <person name="Blin K."/>
            <person name="Weber T."/>
        </authorList>
    </citation>
    <scope>NUCLEOTIDE SEQUENCE</scope>
    <source>
        <strain evidence="2">NBC_01393</strain>
    </source>
</reference>
<protein>
    <submittedName>
        <fullName evidence="2">Condensation domain-containing protein</fullName>
    </submittedName>
</protein>
<dbReference type="InterPro" id="IPR001242">
    <property type="entry name" value="Condensation_dom"/>
</dbReference>
<dbReference type="SUPFAM" id="SSF52777">
    <property type="entry name" value="CoA-dependent acyltransferases"/>
    <property type="match status" value="2"/>
</dbReference>
<evidence type="ECO:0000313" key="2">
    <source>
        <dbReference type="EMBL" id="WTZ07739.1"/>
    </source>
</evidence>
<dbReference type="PANTHER" id="PTHR45527">
    <property type="entry name" value="NONRIBOSOMAL PEPTIDE SYNTHETASE"/>
    <property type="match status" value="1"/>
</dbReference>
<dbReference type="InterPro" id="IPR023213">
    <property type="entry name" value="CAT-like_dom_sf"/>
</dbReference>
<dbReference type="GO" id="GO:0005829">
    <property type="term" value="C:cytosol"/>
    <property type="evidence" value="ECO:0007669"/>
    <property type="project" value="TreeGrafter"/>
</dbReference>
<evidence type="ECO:0000259" key="1">
    <source>
        <dbReference type="Pfam" id="PF00668"/>
    </source>
</evidence>
<gene>
    <name evidence="2" type="ORF">OG699_06850</name>
</gene>
<dbReference type="EMBL" id="CP109546">
    <property type="protein sequence ID" value="WTZ07739.1"/>
    <property type="molecule type" value="Genomic_DNA"/>
</dbReference>
<dbReference type="Gene3D" id="3.30.559.10">
    <property type="entry name" value="Chloramphenicol acetyltransferase-like domain"/>
    <property type="match status" value="1"/>
</dbReference>
<dbReference type="GO" id="GO:0009239">
    <property type="term" value="P:enterobactin biosynthetic process"/>
    <property type="evidence" value="ECO:0007669"/>
    <property type="project" value="TreeGrafter"/>
</dbReference>
<accession>A0AAU3HQP6</accession>
<proteinExistence type="predicted"/>
<organism evidence="2">
    <name type="scientific">Streptomyces sp. NBC_01393</name>
    <dbReference type="NCBI Taxonomy" id="2903851"/>
    <lineage>
        <taxon>Bacteria</taxon>
        <taxon>Bacillati</taxon>
        <taxon>Actinomycetota</taxon>
        <taxon>Actinomycetes</taxon>
        <taxon>Kitasatosporales</taxon>
        <taxon>Streptomycetaceae</taxon>
        <taxon>Streptomyces</taxon>
    </lineage>
</organism>
<dbReference type="GO" id="GO:0047527">
    <property type="term" value="F:2,3-dihydroxybenzoate-serine ligase activity"/>
    <property type="evidence" value="ECO:0007669"/>
    <property type="project" value="TreeGrafter"/>
</dbReference>
<dbReference type="GO" id="GO:0043041">
    <property type="term" value="P:amino acid activation for nonribosomal peptide biosynthetic process"/>
    <property type="evidence" value="ECO:0007669"/>
    <property type="project" value="TreeGrafter"/>
</dbReference>
<dbReference type="AlphaFoldDB" id="A0AAU3HQP6"/>
<dbReference type="Gene3D" id="3.30.559.30">
    <property type="entry name" value="Nonribosomal peptide synthetase, condensation domain"/>
    <property type="match status" value="1"/>
</dbReference>
<dbReference type="GO" id="GO:0009366">
    <property type="term" value="C:enterobactin synthetase complex"/>
    <property type="evidence" value="ECO:0007669"/>
    <property type="project" value="TreeGrafter"/>
</dbReference>
<dbReference type="Pfam" id="PF00668">
    <property type="entry name" value="Condensation"/>
    <property type="match status" value="1"/>
</dbReference>
<name>A0AAU3HQP6_9ACTN</name>